<organism evidence="2 3">
    <name type="scientific">Clitoria ternatea</name>
    <name type="common">Butterfly pea</name>
    <dbReference type="NCBI Taxonomy" id="43366"/>
    <lineage>
        <taxon>Eukaryota</taxon>
        <taxon>Viridiplantae</taxon>
        <taxon>Streptophyta</taxon>
        <taxon>Embryophyta</taxon>
        <taxon>Tracheophyta</taxon>
        <taxon>Spermatophyta</taxon>
        <taxon>Magnoliopsida</taxon>
        <taxon>eudicotyledons</taxon>
        <taxon>Gunneridae</taxon>
        <taxon>Pentapetalae</taxon>
        <taxon>rosids</taxon>
        <taxon>fabids</taxon>
        <taxon>Fabales</taxon>
        <taxon>Fabaceae</taxon>
        <taxon>Papilionoideae</taxon>
        <taxon>50 kb inversion clade</taxon>
        <taxon>NPAAA clade</taxon>
        <taxon>indigoferoid/millettioid clade</taxon>
        <taxon>Phaseoleae</taxon>
        <taxon>Clitoria</taxon>
    </lineage>
</organism>
<proteinExistence type="predicted"/>
<dbReference type="EMBL" id="JAYKXN010000006">
    <property type="protein sequence ID" value="KAK7279627.1"/>
    <property type="molecule type" value="Genomic_DNA"/>
</dbReference>
<gene>
    <name evidence="2" type="ORF">RJT34_24682</name>
</gene>
<keyword evidence="1" id="KW-0472">Membrane</keyword>
<keyword evidence="1" id="KW-0812">Transmembrane</keyword>
<dbReference type="Proteomes" id="UP001359559">
    <property type="component" value="Unassembled WGS sequence"/>
</dbReference>
<feature type="transmembrane region" description="Helical" evidence="1">
    <location>
        <begin position="29"/>
        <end position="51"/>
    </location>
</feature>
<keyword evidence="3" id="KW-1185">Reference proteome</keyword>
<dbReference type="AlphaFoldDB" id="A0AAN9FNC2"/>
<reference evidence="2 3" key="1">
    <citation type="submission" date="2024-01" db="EMBL/GenBank/DDBJ databases">
        <title>The genomes of 5 underutilized Papilionoideae crops provide insights into root nodulation and disease resistance.</title>
        <authorList>
            <person name="Yuan L."/>
        </authorList>
    </citation>
    <scope>NUCLEOTIDE SEQUENCE [LARGE SCALE GENOMIC DNA]</scope>
    <source>
        <strain evidence="2">LY-2023</strain>
        <tissue evidence="2">Leaf</tissue>
    </source>
</reference>
<keyword evidence="1" id="KW-1133">Transmembrane helix</keyword>
<evidence type="ECO:0000256" key="1">
    <source>
        <dbReference type="SAM" id="Phobius"/>
    </source>
</evidence>
<evidence type="ECO:0000313" key="2">
    <source>
        <dbReference type="EMBL" id="KAK7279627.1"/>
    </source>
</evidence>
<evidence type="ECO:0000313" key="3">
    <source>
        <dbReference type="Proteomes" id="UP001359559"/>
    </source>
</evidence>
<name>A0AAN9FNC2_CLITE</name>
<accession>A0AAN9FNC2</accession>
<comment type="caution">
    <text evidence="2">The sequence shown here is derived from an EMBL/GenBank/DDBJ whole genome shotgun (WGS) entry which is preliminary data.</text>
</comment>
<sequence length="84" mass="9510">MYMRSIVCKGNNGKLFIAVTRVNIRSDSILFYFMCVNNMLQISWLDLYPIFPSSNLKKNIMLGGRSEIEVEGSVFSAKATRSPP</sequence>
<protein>
    <submittedName>
        <fullName evidence="2">Uncharacterized protein</fullName>
    </submittedName>
</protein>